<dbReference type="PANTHER" id="PTHR43793:SF2">
    <property type="entry name" value="BIFUNCTIONAL PROTEIN HLDE"/>
    <property type="match status" value="1"/>
</dbReference>
<dbReference type="SUPFAM" id="SSF52374">
    <property type="entry name" value="Nucleotidylyl transferase"/>
    <property type="match status" value="1"/>
</dbReference>
<dbReference type="AlphaFoldDB" id="A0A857J239"/>
<dbReference type="InterPro" id="IPR014729">
    <property type="entry name" value="Rossmann-like_a/b/a_fold"/>
</dbReference>
<evidence type="ECO:0000313" key="5">
    <source>
        <dbReference type="Proteomes" id="UP000464787"/>
    </source>
</evidence>
<dbReference type="RefSeq" id="WP_160550659.1">
    <property type="nucleotide sequence ID" value="NZ_CP047650.1"/>
</dbReference>
<name>A0A857J239_9BURK</name>
<accession>A0A857J239</accession>
<evidence type="ECO:0000256" key="1">
    <source>
        <dbReference type="ARBA" id="ARBA00022679"/>
    </source>
</evidence>
<dbReference type="Pfam" id="PF01467">
    <property type="entry name" value="CTP_transf_like"/>
    <property type="match status" value="1"/>
</dbReference>
<dbReference type="GO" id="GO:0016779">
    <property type="term" value="F:nucleotidyltransferase activity"/>
    <property type="evidence" value="ECO:0007669"/>
    <property type="project" value="UniProtKB-KW"/>
</dbReference>
<proteinExistence type="predicted"/>
<organism evidence="4 5">
    <name type="scientific">Xylophilus rhododendri</name>
    <dbReference type="NCBI Taxonomy" id="2697032"/>
    <lineage>
        <taxon>Bacteria</taxon>
        <taxon>Pseudomonadati</taxon>
        <taxon>Pseudomonadota</taxon>
        <taxon>Betaproteobacteria</taxon>
        <taxon>Burkholderiales</taxon>
        <taxon>Xylophilus</taxon>
    </lineage>
</organism>
<protein>
    <submittedName>
        <fullName evidence="4">Adenylyltransferase/cytidyltransferase family protein</fullName>
    </submittedName>
</protein>
<evidence type="ECO:0000256" key="2">
    <source>
        <dbReference type="ARBA" id="ARBA00022695"/>
    </source>
</evidence>
<dbReference type="NCBIfam" id="TIGR00125">
    <property type="entry name" value="cyt_tran_rel"/>
    <property type="match status" value="1"/>
</dbReference>
<dbReference type="Gene3D" id="3.40.50.620">
    <property type="entry name" value="HUPs"/>
    <property type="match status" value="1"/>
</dbReference>
<dbReference type="EMBL" id="CP047650">
    <property type="protein sequence ID" value="QHI97141.1"/>
    <property type="molecule type" value="Genomic_DNA"/>
</dbReference>
<evidence type="ECO:0000313" key="4">
    <source>
        <dbReference type="EMBL" id="QHI97141.1"/>
    </source>
</evidence>
<sequence length="160" mass="16661">MNAGKVCVAADIAGRIATLPRPLVFTNGVFDLLHRGHVEYLAAARALGASLVVGLNSDLSARGLGKGTGRPLVAFEDRAAVLAGLAAVDLIVGFDEPAPLALLEGVRPDIYTKGGDYDMDCLPEAALVRGWGGSAIALPFLPGRSSSTLIRRIQALPHEH</sequence>
<keyword evidence="5" id="KW-1185">Reference proteome</keyword>
<gene>
    <name evidence="4" type="ORF">GT347_03600</name>
</gene>
<dbReference type="InterPro" id="IPR004821">
    <property type="entry name" value="Cyt_trans-like"/>
</dbReference>
<dbReference type="PANTHER" id="PTHR43793">
    <property type="entry name" value="FAD SYNTHASE"/>
    <property type="match status" value="1"/>
</dbReference>
<keyword evidence="1 4" id="KW-0808">Transferase</keyword>
<dbReference type="InterPro" id="IPR050385">
    <property type="entry name" value="Archaeal_FAD_synthase"/>
</dbReference>
<reference evidence="4 5" key="1">
    <citation type="submission" date="2020-01" db="EMBL/GenBank/DDBJ databases">
        <title>Genome sequencing of strain KACC 21265.</title>
        <authorList>
            <person name="Heo J."/>
            <person name="Kim S.-J."/>
            <person name="Kim J.-S."/>
            <person name="Hong S.-B."/>
            <person name="Kwon S.-W."/>
        </authorList>
    </citation>
    <scope>NUCLEOTIDE SEQUENCE [LARGE SCALE GENOMIC DNA]</scope>
    <source>
        <strain evidence="4 5">KACC 21265</strain>
    </source>
</reference>
<dbReference type="Proteomes" id="UP000464787">
    <property type="component" value="Chromosome"/>
</dbReference>
<feature type="domain" description="Cytidyltransferase-like" evidence="3">
    <location>
        <begin position="25"/>
        <end position="123"/>
    </location>
</feature>
<evidence type="ECO:0000259" key="3">
    <source>
        <dbReference type="Pfam" id="PF01467"/>
    </source>
</evidence>
<keyword evidence="2 4" id="KW-0548">Nucleotidyltransferase</keyword>
<dbReference type="KEGG" id="xyk:GT347_03600"/>